<sequence length="190" mass="20143">MITQVTGAEDAPPFSRVVPLADVGLSGTTVTLTASPTERQALAEAFDLVDLPSFEATLTVKPWTAHGYRVEGRVVATVVQSCVVTLEPVENTVDEALDVKFVPASEIAKFEPKHNEEGEIELDAETLDIPDVLDGDGIDVGVLAAEHLALGLDPYPRKPGIAFDPDAFGLAPPADEKISPFAALAQLKKD</sequence>
<reference evidence="1" key="1">
    <citation type="submission" date="2024-06" db="EMBL/GenBank/DDBJ databases">
        <title>Methylostella associata gen. nov., sp. nov., a novel Ancalomicrobiaceae-affiliated facultatively methylotrophic bacteria that feed on methanotrophs of the genus Methylococcus.</title>
        <authorList>
            <person name="Saltykova V."/>
            <person name="Danilova O.V."/>
            <person name="Oshkin I.Y."/>
            <person name="Belova S.E."/>
            <person name="Pimenov N.V."/>
            <person name="Dedysh S.N."/>
        </authorList>
    </citation>
    <scope>NUCLEOTIDE SEQUENCE</scope>
    <source>
        <strain evidence="1">S20</strain>
    </source>
</reference>
<dbReference type="Pfam" id="PF02620">
    <property type="entry name" value="YceD"/>
    <property type="match status" value="1"/>
</dbReference>
<dbReference type="KEGG" id="mflg:ABS361_10370"/>
<proteinExistence type="predicted"/>
<name>A0AAU7XEJ6_9HYPH</name>
<organism evidence="1">
    <name type="scientific">Methyloraptor flagellatus</name>
    <dbReference type="NCBI Taxonomy" id="3162530"/>
    <lineage>
        <taxon>Bacteria</taxon>
        <taxon>Pseudomonadati</taxon>
        <taxon>Pseudomonadota</taxon>
        <taxon>Alphaproteobacteria</taxon>
        <taxon>Hyphomicrobiales</taxon>
        <taxon>Ancalomicrobiaceae</taxon>
        <taxon>Methyloraptor</taxon>
    </lineage>
</organism>
<dbReference type="InterPro" id="IPR003772">
    <property type="entry name" value="YceD"/>
</dbReference>
<dbReference type="AlphaFoldDB" id="A0AAU7XEJ6"/>
<protein>
    <submittedName>
        <fullName evidence="1">DUF177 domain-containing protein</fullName>
    </submittedName>
</protein>
<evidence type="ECO:0000313" key="1">
    <source>
        <dbReference type="EMBL" id="XBY46570.1"/>
    </source>
</evidence>
<gene>
    <name evidence="1" type="ORF">ABS361_10370</name>
</gene>
<dbReference type="EMBL" id="CP158568">
    <property type="protein sequence ID" value="XBY46570.1"/>
    <property type="molecule type" value="Genomic_DNA"/>
</dbReference>
<accession>A0AAU7XEJ6</accession>
<dbReference type="RefSeq" id="WP_407051663.1">
    <property type="nucleotide sequence ID" value="NZ_CP158568.1"/>
</dbReference>